<gene>
    <name evidence="1" type="ORF">GLYMA_08G229000</name>
</gene>
<proteinExistence type="predicted"/>
<dbReference type="EnsemblPlants" id="KRH44752">
    <property type="protein sequence ID" value="KRH44752"/>
    <property type="gene ID" value="GLYMA_08G229000"/>
</dbReference>
<organism evidence="1">
    <name type="scientific">Glycine max</name>
    <name type="common">Soybean</name>
    <name type="synonym">Glycine hispida</name>
    <dbReference type="NCBI Taxonomy" id="3847"/>
    <lineage>
        <taxon>Eukaryota</taxon>
        <taxon>Viridiplantae</taxon>
        <taxon>Streptophyta</taxon>
        <taxon>Embryophyta</taxon>
        <taxon>Tracheophyta</taxon>
        <taxon>Spermatophyta</taxon>
        <taxon>Magnoliopsida</taxon>
        <taxon>eudicotyledons</taxon>
        <taxon>Gunneridae</taxon>
        <taxon>Pentapetalae</taxon>
        <taxon>rosids</taxon>
        <taxon>fabids</taxon>
        <taxon>Fabales</taxon>
        <taxon>Fabaceae</taxon>
        <taxon>Papilionoideae</taxon>
        <taxon>50 kb inversion clade</taxon>
        <taxon>NPAAA clade</taxon>
        <taxon>indigoferoid/millettioid clade</taxon>
        <taxon>Phaseoleae</taxon>
        <taxon>Glycine</taxon>
        <taxon>Glycine subgen. Soja</taxon>
    </lineage>
</organism>
<reference evidence="2" key="2">
    <citation type="submission" date="2018-02" db="UniProtKB">
        <authorList>
            <consortium name="EnsemblPlants"/>
        </authorList>
    </citation>
    <scope>IDENTIFICATION</scope>
    <source>
        <strain evidence="2">Williams 82</strain>
    </source>
</reference>
<reference evidence="1 2" key="1">
    <citation type="journal article" date="2010" name="Nature">
        <title>Genome sequence of the palaeopolyploid soybean.</title>
        <authorList>
            <person name="Schmutz J."/>
            <person name="Cannon S.B."/>
            <person name="Schlueter J."/>
            <person name="Ma J."/>
            <person name="Mitros T."/>
            <person name="Nelson W."/>
            <person name="Hyten D.L."/>
            <person name="Song Q."/>
            <person name="Thelen J.J."/>
            <person name="Cheng J."/>
            <person name="Xu D."/>
            <person name="Hellsten U."/>
            <person name="May G.D."/>
            <person name="Yu Y."/>
            <person name="Sakurai T."/>
            <person name="Umezawa T."/>
            <person name="Bhattacharyya M.K."/>
            <person name="Sandhu D."/>
            <person name="Valliyodan B."/>
            <person name="Lindquist E."/>
            <person name="Peto M."/>
            <person name="Grant D."/>
            <person name="Shu S."/>
            <person name="Goodstein D."/>
            <person name="Barry K."/>
            <person name="Futrell-Griggs M."/>
            <person name="Abernathy B."/>
            <person name="Du J."/>
            <person name="Tian Z."/>
            <person name="Zhu L."/>
            <person name="Gill N."/>
            <person name="Joshi T."/>
            <person name="Libault M."/>
            <person name="Sethuraman A."/>
            <person name="Zhang X.-C."/>
            <person name="Shinozaki K."/>
            <person name="Nguyen H.T."/>
            <person name="Wing R.A."/>
            <person name="Cregan P."/>
            <person name="Specht J."/>
            <person name="Grimwood J."/>
            <person name="Rokhsar D."/>
            <person name="Stacey G."/>
            <person name="Shoemaker R.C."/>
            <person name="Jackson S.A."/>
        </authorList>
    </citation>
    <scope>NUCLEOTIDE SEQUENCE [LARGE SCALE GENOMIC DNA]</scope>
    <source>
        <strain evidence="2">cv. Williams 82</strain>
        <tissue evidence="1">Callus</tissue>
    </source>
</reference>
<evidence type="ECO:0000313" key="1">
    <source>
        <dbReference type="EMBL" id="KRH44752.1"/>
    </source>
</evidence>
<dbReference type="InParanoid" id="K7L891"/>
<dbReference type="AlphaFoldDB" id="K7L891"/>
<dbReference type="Proteomes" id="UP000008827">
    <property type="component" value="Chromosome 8"/>
</dbReference>
<dbReference type="PaxDb" id="3847-GLYMA08G24600.1"/>
<keyword evidence="3" id="KW-1185">Reference proteome</keyword>
<evidence type="ECO:0000313" key="3">
    <source>
        <dbReference type="Proteomes" id="UP000008827"/>
    </source>
</evidence>
<name>K7L891_SOYBN</name>
<dbReference type="EMBL" id="CM000841">
    <property type="protein sequence ID" value="KRH44752.1"/>
    <property type="molecule type" value="Genomic_DNA"/>
</dbReference>
<accession>K7L891</accession>
<dbReference type="HOGENOM" id="CLU_3110284_0_0_1"/>
<sequence>MSLTSLCAVFRLFEEFILLFSFPLFSKRLALYCVLRVDYSKEKNAQVTGLL</sequence>
<evidence type="ECO:0000313" key="2">
    <source>
        <dbReference type="EnsemblPlants" id="KRH44752"/>
    </source>
</evidence>
<protein>
    <submittedName>
        <fullName evidence="1 2">Uncharacterized protein</fullName>
    </submittedName>
</protein>
<reference evidence="1" key="3">
    <citation type="submission" date="2018-07" db="EMBL/GenBank/DDBJ databases">
        <title>WGS assembly of Glycine max.</title>
        <authorList>
            <person name="Schmutz J."/>
            <person name="Cannon S."/>
            <person name="Schlueter J."/>
            <person name="Ma J."/>
            <person name="Mitros T."/>
            <person name="Nelson W."/>
            <person name="Hyten D."/>
            <person name="Song Q."/>
            <person name="Thelen J."/>
            <person name="Cheng J."/>
            <person name="Xu D."/>
            <person name="Hellsten U."/>
            <person name="May G."/>
            <person name="Yu Y."/>
            <person name="Sakurai T."/>
            <person name="Umezawa T."/>
            <person name="Bhattacharyya M."/>
            <person name="Sandhu D."/>
            <person name="Valliyodan B."/>
            <person name="Lindquist E."/>
            <person name="Peto M."/>
            <person name="Grant D."/>
            <person name="Shu S."/>
            <person name="Goodstein D."/>
            <person name="Barry K."/>
            <person name="Futrell-Griggs M."/>
            <person name="Abernathy B."/>
            <person name="Du J."/>
            <person name="Tian Z."/>
            <person name="Zhu L."/>
            <person name="Gill N."/>
            <person name="Joshi T."/>
            <person name="Libault M."/>
            <person name="Sethuraman A."/>
            <person name="Zhang X."/>
            <person name="Shinozaki K."/>
            <person name="Nguyen H."/>
            <person name="Wing R."/>
            <person name="Cregan P."/>
            <person name="Specht J."/>
            <person name="Grimwood J."/>
            <person name="Rokhsar D."/>
            <person name="Stacey G."/>
            <person name="Shoemaker R."/>
            <person name="Jackson S."/>
        </authorList>
    </citation>
    <scope>NUCLEOTIDE SEQUENCE</scope>
    <source>
        <tissue evidence="1">Callus</tissue>
    </source>
</reference>
<dbReference type="Gramene" id="KRH44752">
    <property type="protein sequence ID" value="KRH44752"/>
    <property type="gene ID" value="GLYMA_08G229000"/>
</dbReference>